<accession>A0ABS2HD46</accession>
<keyword evidence="5" id="KW-1185">Reference proteome</keyword>
<dbReference type="CDD" id="cd04301">
    <property type="entry name" value="NAT_SF"/>
    <property type="match status" value="1"/>
</dbReference>
<comment type="caution">
    <text evidence="4">The sequence shown here is derived from an EMBL/GenBank/DDBJ whole genome shotgun (WGS) entry which is preliminary data.</text>
</comment>
<proteinExistence type="predicted"/>
<organism evidence="4 5">
    <name type="scientific">Vibrio ulleungensis</name>
    <dbReference type="NCBI Taxonomy" id="2807619"/>
    <lineage>
        <taxon>Bacteria</taxon>
        <taxon>Pseudomonadati</taxon>
        <taxon>Pseudomonadota</taxon>
        <taxon>Gammaproteobacteria</taxon>
        <taxon>Vibrionales</taxon>
        <taxon>Vibrionaceae</taxon>
        <taxon>Vibrio</taxon>
    </lineage>
</organism>
<keyword evidence="2" id="KW-0012">Acyltransferase</keyword>
<dbReference type="InterPro" id="IPR050680">
    <property type="entry name" value="YpeA/RimI_acetyltransf"/>
</dbReference>
<dbReference type="PANTHER" id="PTHR43420">
    <property type="entry name" value="ACETYLTRANSFERASE"/>
    <property type="match status" value="1"/>
</dbReference>
<dbReference type="PROSITE" id="PS51186">
    <property type="entry name" value="GNAT"/>
    <property type="match status" value="1"/>
</dbReference>
<dbReference type="SUPFAM" id="SSF55729">
    <property type="entry name" value="Acyl-CoA N-acyltransferases (Nat)"/>
    <property type="match status" value="1"/>
</dbReference>
<evidence type="ECO:0000259" key="3">
    <source>
        <dbReference type="PROSITE" id="PS51186"/>
    </source>
</evidence>
<evidence type="ECO:0000256" key="1">
    <source>
        <dbReference type="ARBA" id="ARBA00022679"/>
    </source>
</evidence>
<sequence>MNISLLAQCPDEANKIAIWYYDEWAQHAPAVTLDMVLKNVREKAANNSELPMALVCHIDNVLVGALELKIRENKHYLDYEHWVGGVYTHPDYRGKGIASALLTRAKQQASAIGVHRLYLQCDNQLVSFYTQHGFTQVHAAENDLSTSIMLWTQIP</sequence>
<reference evidence="4 5" key="1">
    <citation type="submission" date="2021-02" db="EMBL/GenBank/DDBJ databases">
        <authorList>
            <person name="Park J.-S."/>
        </authorList>
    </citation>
    <scope>NUCLEOTIDE SEQUENCE [LARGE SCALE GENOMIC DNA]</scope>
    <source>
        <strain evidence="4 5">188UL20-2</strain>
    </source>
</reference>
<dbReference type="Gene3D" id="3.40.630.30">
    <property type="match status" value="1"/>
</dbReference>
<dbReference type="Pfam" id="PF00583">
    <property type="entry name" value="Acetyltransf_1"/>
    <property type="match status" value="1"/>
</dbReference>
<evidence type="ECO:0000313" key="5">
    <source>
        <dbReference type="Proteomes" id="UP000809621"/>
    </source>
</evidence>
<keyword evidence="1" id="KW-0808">Transferase</keyword>
<evidence type="ECO:0000256" key="2">
    <source>
        <dbReference type="ARBA" id="ARBA00023315"/>
    </source>
</evidence>
<name>A0ABS2HD46_9VIBR</name>
<evidence type="ECO:0000313" key="4">
    <source>
        <dbReference type="EMBL" id="MBM7034959.1"/>
    </source>
</evidence>
<dbReference type="EMBL" id="JAFEUM010000001">
    <property type="protein sequence ID" value="MBM7034959.1"/>
    <property type="molecule type" value="Genomic_DNA"/>
</dbReference>
<dbReference type="InterPro" id="IPR016181">
    <property type="entry name" value="Acyl_CoA_acyltransferase"/>
</dbReference>
<gene>
    <name evidence="4" type="ORF">JQC93_00960</name>
</gene>
<dbReference type="Proteomes" id="UP000809621">
    <property type="component" value="Unassembled WGS sequence"/>
</dbReference>
<dbReference type="InterPro" id="IPR000182">
    <property type="entry name" value="GNAT_dom"/>
</dbReference>
<feature type="domain" description="N-acetyltransferase" evidence="3">
    <location>
        <begin position="1"/>
        <end position="155"/>
    </location>
</feature>
<protein>
    <submittedName>
        <fullName evidence="4">GNAT family N-acetyltransferase</fullName>
    </submittedName>
</protein>